<gene>
    <name evidence="39" type="ORF">E5288_WYG002853</name>
</gene>
<evidence type="ECO:0000256" key="6">
    <source>
        <dbReference type="ARBA" id="ARBA00008821"/>
    </source>
</evidence>
<evidence type="ECO:0000256" key="17">
    <source>
        <dbReference type="ARBA" id="ARBA00022833"/>
    </source>
</evidence>
<dbReference type="FunFam" id="3.30.40.10:FF:000006">
    <property type="entry name" value="CCR4-NOT transcription complex subunit 4"/>
    <property type="match status" value="1"/>
</dbReference>
<evidence type="ECO:0000256" key="12">
    <source>
        <dbReference type="ARBA" id="ARBA00022679"/>
    </source>
</evidence>
<comment type="subcellular location">
    <subcellularLocation>
        <location evidence="4">Cytoplasm</location>
    </subcellularLocation>
    <subcellularLocation>
        <location evidence="3">Membrane</location>
        <topology evidence="3">Multi-pass membrane protein</topology>
    </subcellularLocation>
    <subcellularLocation>
        <location evidence="2">Nucleus</location>
    </subcellularLocation>
</comment>
<dbReference type="Gene3D" id="3.30.70.330">
    <property type="match status" value="1"/>
</dbReference>
<evidence type="ECO:0000256" key="32">
    <source>
        <dbReference type="PROSITE-ProRule" id="PRU00723"/>
    </source>
</evidence>
<feature type="compositionally biased region" description="Low complexity" evidence="34">
    <location>
        <begin position="428"/>
        <end position="441"/>
    </location>
</feature>
<evidence type="ECO:0000256" key="20">
    <source>
        <dbReference type="ARBA" id="ARBA00022989"/>
    </source>
</evidence>
<feature type="compositionally biased region" description="Pro residues" evidence="34">
    <location>
        <begin position="345"/>
        <end position="356"/>
    </location>
</feature>
<evidence type="ECO:0000256" key="7">
    <source>
        <dbReference type="ARBA" id="ARBA00012483"/>
    </source>
</evidence>
<dbReference type="InterPro" id="IPR003954">
    <property type="entry name" value="RRM_euk-type"/>
</dbReference>
<dbReference type="InterPro" id="IPR001841">
    <property type="entry name" value="Znf_RING"/>
</dbReference>
<feature type="transmembrane region" description="Helical" evidence="35">
    <location>
        <begin position="836"/>
        <end position="860"/>
    </location>
</feature>
<dbReference type="InterPro" id="IPR035979">
    <property type="entry name" value="RBD_domain_sf"/>
</dbReference>
<name>A0A6B0RVP9_9CETA</name>
<feature type="transmembrane region" description="Helical" evidence="35">
    <location>
        <begin position="1045"/>
        <end position="1062"/>
    </location>
</feature>
<keyword evidence="21 33" id="KW-0175">Coiled coil</keyword>
<feature type="transmembrane region" description="Helical" evidence="35">
    <location>
        <begin position="746"/>
        <end position="775"/>
    </location>
</feature>
<dbReference type="SUPFAM" id="SSF57850">
    <property type="entry name" value="RING/U-box"/>
    <property type="match status" value="1"/>
</dbReference>
<dbReference type="AlphaFoldDB" id="A0A6B0RVP9"/>
<dbReference type="InterPro" id="IPR013083">
    <property type="entry name" value="Znf_RING/FYVE/PHD"/>
</dbReference>
<evidence type="ECO:0000256" key="34">
    <source>
        <dbReference type="SAM" id="MobiDB-lite"/>
    </source>
</evidence>
<dbReference type="PROSITE" id="PS50089">
    <property type="entry name" value="ZF_RING_2"/>
    <property type="match status" value="1"/>
</dbReference>
<evidence type="ECO:0000259" key="38">
    <source>
        <dbReference type="PROSITE" id="PS50103"/>
    </source>
</evidence>
<keyword evidence="17 32" id="KW-0862">Zinc</keyword>
<comment type="function">
    <text evidence="24">Has E3 ubiquitin ligase activity, promoting ubiquitination and degradation of target proteins. Involved in activation of the JAK/STAT pathway. Catalyzes ubiquitination of methylated RBM15. Plays a role in quality control of translation of mitochondrial outer membrane-localized mRNA. As part of the PINK1-regulated signaling, upon mitochondria damage, ubiquitinates ABCE1 and thereby recruits autophagy receptors to the mitochondrial outer membrane to initiate mitophagy.</text>
</comment>
<evidence type="ECO:0000313" key="40">
    <source>
        <dbReference type="Proteomes" id="UP000322234"/>
    </source>
</evidence>
<dbReference type="InterPro" id="IPR006043">
    <property type="entry name" value="NCS2"/>
</dbReference>
<evidence type="ECO:0000256" key="28">
    <source>
        <dbReference type="ARBA" id="ARBA00077837"/>
    </source>
</evidence>
<evidence type="ECO:0000256" key="2">
    <source>
        <dbReference type="ARBA" id="ARBA00004123"/>
    </source>
</evidence>
<keyword evidence="11" id="KW-0597">Phosphoprotein</keyword>
<dbReference type="PROSITE" id="PS50102">
    <property type="entry name" value="RRM"/>
    <property type="match status" value="1"/>
</dbReference>
<dbReference type="GO" id="GO:0005829">
    <property type="term" value="C:cytosol"/>
    <property type="evidence" value="ECO:0007669"/>
    <property type="project" value="UniProtKB-ARBA"/>
</dbReference>
<keyword evidence="14 32" id="KW-0479">Metal-binding</keyword>
<keyword evidence="22 35" id="KW-0472">Membrane</keyword>
<evidence type="ECO:0000256" key="27">
    <source>
        <dbReference type="ARBA" id="ARBA00075062"/>
    </source>
</evidence>
<evidence type="ECO:0000256" key="33">
    <source>
        <dbReference type="SAM" id="Coils"/>
    </source>
</evidence>
<evidence type="ECO:0000259" key="37">
    <source>
        <dbReference type="PROSITE" id="PS50102"/>
    </source>
</evidence>
<dbReference type="GO" id="GO:0003723">
    <property type="term" value="F:RNA binding"/>
    <property type="evidence" value="ECO:0007669"/>
    <property type="project" value="UniProtKB-UniRule"/>
</dbReference>
<comment type="subunit">
    <text evidence="25">Interacts with CNOT1 via its C-terminus but does not stably associate with the CCR4-NOT complex. Interacts (via RING domain) with UBE2D2. Interacts with ABCE1, PINK1 and PELO.</text>
</comment>
<keyword evidence="19 31" id="KW-0694">RNA-binding</keyword>
<keyword evidence="13 35" id="KW-0812">Transmembrane</keyword>
<evidence type="ECO:0000256" key="11">
    <source>
        <dbReference type="ARBA" id="ARBA00022553"/>
    </source>
</evidence>
<evidence type="ECO:0000313" key="39">
    <source>
        <dbReference type="EMBL" id="MXQ92837.1"/>
    </source>
</evidence>
<dbReference type="PROSITE" id="PS01116">
    <property type="entry name" value="XANTH_URACIL_PERMASE"/>
    <property type="match status" value="1"/>
</dbReference>
<feature type="transmembrane region" description="Helical" evidence="35">
    <location>
        <begin position="626"/>
        <end position="653"/>
    </location>
</feature>
<evidence type="ECO:0000256" key="13">
    <source>
        <dbReference type="ARBA" id="ARBA00022692"/>
    </source>
</evidence>
<dbReference type="GO" id="GO:0008270">
    <property type="term" value="F:zinc ion binding"/>
    <property type="evidence" value="ECO:0007669"/>
    <property type="project" value="UniProtKB-KW"/>
</dbReference>
<feature type="compositionally biased region" description="Polar residues" evidence="34">
    <location>
        <begin position="307"/>
        <end position="322"/>
    </location>
</feature>
<evidence type="ECO:0000256" key="29">
    <source>
        <dbReference type="ARBA" id="ARBA00083547"/>
    </source>
</evidence>
<evidence type="ECO:0000256" key="35">
    <source>
        <dbReference type="SAM" id="Phobius"/>
    </source>
</evidence>
<keyword evidence="9" id="KW-0488">Methylation</keyword>
<dbReference type="GO" id="GO:0061630">
    <property type="term" value="F:ubiquitin protein ligase activity"/>
    <property type="evidence" value="ECO:0007669"/>
    <property type="project" value="UniProtKB-EC"/>
</dbReference>
<comment type="caution">
    <text evidence="39">The sequence shown here is derived from an EMBL/GenBank/DDBJ whole genome shotgun (WGS) entry which is preliminary data.</text>
</comment>
<dbReference type="SUPFAM" id="SSF54928">
    <property type="entry name" value="RNA-binding domain, RBD"/>
    <property type="match status" value="1"/>
</dbReference>
<dbReference type="Proteomes" id="UP000322234">
    <property type="component" value="Unassembled WGS sequence"/>
</dbReference>
<dbReference type="Pfam" id="PF00860">
    <property type="entry name" value="Xan_ur_permease"/>
    <property type="match status" value="1"/>
</dbReference>
<dbReference type="FunFam" id="3.30.70.330:FF:000044">
    <property type="entry name" value="Putative ccr4-not transcription complex subunit 4"/>
    <property type="match status" value="1"/>
</dbReference>
<dbReference type="CDD" id="cd12438">
    <property type="entry name" value="RRM_CNOT4"/>
    <property type="match status" value="1"/>
</dbReference>
<dbReference type="SMART" id="SM00361">
    <property type="entry name" value="RRM_1"/>
    <property type="match status" value="1"/>
</dbReference>
<keyword evidence="16" id="KW-0833">Ubl conjugation pathway</keyword>
<dbReference type="InterPro" id="IPR012677">
    <property type="entry name" value="Nucleotide-bd_a/b_plait_sf"/>
</dbReference>
<feature type="transmembrane region" description="Helical" evidence="35">
    <location>
        <begin position="795"/>
        <end position="815"/>
    </location>
</feature>
<dbReference type="InterPro" id="IPR000571">
    <property type="entry name" value="Znf_CCCH"/>
</dbReference>
<evidence type="ECO:0000256" key="30">
    <source>
        <dbReference type="ARBA" id="ARBA00083942"/>
    </source>
</evidence>
<keyword evidence="15 32" id="KW-0863">Zinc-finger</keyword>
<protein>
    <recommendedName>
        <fullName evidence="26">CCR4-NOT transcription complex subunit 4</fullName>
        <ecNumber evidence="7">2.3.2.27</ecNumber>
    </recommendedName>
    <alternativeName>
        <fullName evidence="29">CCR4-associated factor 4</fullName>
    </alternativeName>
    <alternativeName>
        <fullName evidence="30">E3 ubiquitin-protein ligase CNOT4</fullName>
    </alternativeName>
    <alternativeName>
        <fullName evidence="27">Potential transcriptional repressor NOT4Hp</fullName>
    </alternativeName>
    <alternativeName>
        <fullName evidence="28">RING-type E3 ubiquitin transferase CNOT4</fullName>
    </alternativeName>
</protein>
<feature type="transmembrane region" description="Helical" evidence="35">
    <location>
        <begin position="665"/>
        <end position="686"/>
    </location>
</feature>
<dbReference type="Gene3D" id="3.30.40.10">
    <property type="entry name" value="Zinc/RING finger domain, C3HC4 (zinc finger)"/>
    <property type="match status" value="1"/>
</dbReference>
<dbReference type="PROSITE" id="PS50103">
    <property type="entry name" value="ZF_C3H1"/>
    <property type="match status" value="1"/>
</dbReference>
<keyword evidence="23" id="KW-0539">Nucleus</keyword>
<evidence type="ECO:0000256" key="16">
    <source>
        <dbReference type="ARBA" id="ARBA00022786"/>
    </source>
</evidence>
<evidence type="ECO:0000256" key="31">
    <source>
        <dbReference type="PROSITE-ProRule" id="PRU00176"/>
    </source>
</evidence>
<evidence type="ECO:0000256" key="23">
    <source>
        <dbReference type="ARBA" id="ARBA00023242"/>
    </source>
</evidence>
<keyword evidence="20 35" id="KW-1133">Transmembrane helix</keyword>
<keyword evidence="10" id="KW-0963">Cytoplasm</keyword>
<evidence type="ECO:0000256" key="9">
    <source>
        <dbReference type="ARBA" id="ARBA00022481"/>
    </source>
</evidence>
<keyword evidence="12" id="KW-0808">Transferase</keyword>
<keyword evidence="8" id="KW-0813">Transport</keyword>
<evidence type="ECO:0000256" key="24">
    <source>
        <dbReference type="ARBA" id="ARBA00057081"/>
    </source>
</evidence>
<comment type="similarity">
    <text evidence="6">Belongs to the nucleobase:cation symporter-2 (NCS2) (TC 2.A.40) family.</text>
</comment>
<evidence type="ECO:0000256" key="26">
    <source>
        <dbReference type="ARBA" id="ARBA00071435"/>
    </source>
</evidence>
<feature type="coiled-coil region" evidence="33">
    <location>
        <begin position="68"/>
        <end position="98"/>
    </location>
</feature>
<dbReference type="CDD" id="cd16618">
    <property type="entry name" value="mRING-HC-C4C4_CNOT4"/>
    <property type="match status" value="1"/>
</dbReference>
<evidence type="ECO:0000256" key="1">
    <source>
        <dbReference type="ARBA" id="ARBA00000900"/>
    </source>
</evidence>
<feature type="region of interest" description="Disordered" evidence="34">
    <location>
        <begin position="424"/>
        <end position="459"/>
    </location>
</feature>
<comment type="catalytic activity">
    <reaction evidence="1">
        <text>S-ubiquitinyl-[E2 ubiquitin-conjugating enzyme]-L-cysteine + [acceptor protein]-L-lysine = [E2 ubiquitin-conjugating enzyme]-L-cysteine + N(6)-ubiquitinyl-[acceptor protein]-L-lysine.</text>
        <dbReference type="EC" id="2.3.2.27"/>
    </reaction>
</comment>
<dbReference type="InterPro" id="IPR000504">
    <property type="entry name" value="RRM_dom"/>
</dbReference>
<keyword evidence="40" id="KW-1185">Reference proteome</keyword>
<sequence length="1183" mass="129238">MSRSPDAKEDPVECPLCMEPLEIDDINFFPCTCGYQICRFCWHRIRTDENGLCPACRKPYPEDPAVYKPLSQEELQRIKNEKKQKQNERKQKISENRKHLASVRVVQKNLVFVVGLSQRLADPEVLKRPEYFGKFGKIHKVVINNSTSYAGSQGPSASAYVTYIRSEDALRAIQCVNNVVVDGRTLKASLGTTKYCSYFLKNMQCPKPDCMYLHELGDEAASFTKEEMQAGKHQEYEQKLLQELYKLNPNFLQLSTGSVDKNKNKVTPLQRYDTPIDKPSDSLSIGNGDNSQQISNSDTPSPPPGLSKSNPVIPISSSNHSARSPFEGAVTESQSLFSDNFRHPNPIPSGLPPFPSSPQTSSDWPTAPEPQSLFTSETIPVSSSTDWQAAFGFGSSKQPEDDLGFDPFDVTRKALADLIEKELSVQDQPSLSPTSLQNSSSHTTTAKGPGSGFLHPAAPTNANSLNSTFSVLPQRFPQFQQHRAVYNSFSFPGQAARYPWMAFPRNSIMHLNHTANPTSNSNFLDLNLPPQHNTGLGGIPIAVWNAFPFSTSASLPLSVSSHRLSCMQKGQVVHFLPCALQDFVYITQRCDGVISSHEGDQGSKKDGQLKSPSSSHMAYSILDIPPWYLCIFLGIQHFLTALGGLVAIPLILAKDLCLQHDPLTQSYLISTIFFVSGICTLLQVFLGIRLPILQGGTFAFLGPSLAMLSLPTWKCPAWTLNASQVNTSSPEFTEEWQKRIRELQGAVLVASCVQMLVGFSGLIGFLMRFIGPLTIAPTISLMALPLFDSAGDDAGIHWGIAATTIFLIVLFSQYLKNIAVPVPVYGREKKSHTSKFYLFQIFPVLLGLCISWLLCFVLTVTDALPSAPTAYGYLARTDTKGSVLSQAPWFRFPYPGQWGLPTVSPAGVFGIIAAVISSMVESIGDYHACARLVGAPPPPKHAINRGIGIEGLGCLLAGAWGTGNGTTSYSENVGALGITRVGSRMVIVAAGCVLLLMGVFGKIGAAFATIPTPVVGGMFLVMFGVITAVGISNLQYVDLNSSRNLFIFGFSIFCGLAIPNWVNKNPERLRTGILQLDQVIQVLLTTGMFVGGFLGFLLDNTIPGSLEERGLLAWNQVQEESEETTKALEVYGLPWGISTRFCTSSCTQYLPFWPREGKVGVRHLSLCPADSEEGPRSAADTRM</sequence>
<feature type="transmembrane region" description="Helical" evidence="35">
    <location>
        <begin position="986"/>
        <end position="1008"/>
    </location>
</feature>
<dbReference type="InterPro" id="IPR034261">
    <property type="entry name" value="CNOT4_RRM"/>
</dbReference>
<evidence type="ECO:0000256" key="15">
    <source>
        <dbReference type="ARBA" id="ARBA00022771"/>
    </source>
</evidence>
<evidence type="ECO:0000256" key="3">
    <source>
        <dbReference type="ARBA" id="ARBA00004141"/>
    </source>
</evidence>
<evidence type="ECO:0000256" key="18">
    <source>
        <dbReference type="ARBA" id="ARBA00022843"/>
    </source>
</evidence>
<dbReference type="InterPro" id="IPR006042">
    <property type="entry name" value="Xan_ur_permease"/>
</dbReference>
<feature type="domain" description="C3H1-type" evidence="38">
    <location>
        <begin position="190"/>
        <end position="217"/>
    </location>
</feature>
<dbReference type="Pfam" id="PF00076">
    <property type="entry name" value="RRM_1"/>
    <property type="match status" value="1"/>
</dbReference>
<dbReference type="EC" id="2.3.2.27" evidence="7"/>
<evidence type="ECO:0000256" key="21">
    <source>
        <dbReference type="ARBA" id="ARBA00023054"/>
    </source>
</evidence>
<dbReference type="GO" id="GO:0005634">
    <property type="term" value="C:nucleus"/>
    <property type="evidence" value="ECO:0007669"/>
    <property type="project" value="UniProtKB-SubCell"/>
</dbReference>
<feature type="zinc finger region" description="C3H1-type" evidence="32">
    <location>
        <begin position="190"/>
        <end position="217"/>
    </location>
</feature>
<feature type="transmembrane region" description="Helical" evidence="35">
    <location>
        <begin position="898"/>
        <end position="916"/>
    </location>
</feature>
<evidence type="ECO:0000256" key="10">
    <source>
        <dbReference type="ARBA" id="ARBA00022490"/>
    </source>
</evidence>
<evidence type="ECO:0000259" key="36">
    <source>
        <dbReference type="PROSITE" id="PS50089"/>
    </source>
</evidence>
<feature type="transmembrane region" description="Helical" evidence="35">
    <location>
        <begin position="1014"/>
        <end position="1033"/>
    </location>
</feature>
<feature type="domain" description="RING-type" evidence="36">
    <location>
        <begin position="14"/>
        <end position="57"/>
    </location>
</feature>
<reference evidence="39" key="1">
    <citation type="submission" date="2019-10" db="EMBL/GenBank/DDBJ databases">
        <title>The sequence and de novo assembly of the wild yak genome.</title>
        <authorList>
            <person name="Liu Y."/>
        </authorList>
    </citation>
    <scope>NUCLEOTIDE SEQUENCE [LARGE SCALE GENOMIC DNA]</scope>
    <source>
        <strain evidence="39">WY2019</strain>
    </source>
</reference>
<evidence type="ECO:0000256" key="4">
    <source>
        <dbReference type="ARBA" id="ARBA00004496"/>
    </source>
</evidence>
<feature type="transmembrane region" description="Helical" evidence="35">
    <location>
        <begin position="692"/>
        <end position="710"/>
    </location>
</feature>
<accession>A0A6B0RVP9</accession>
<dbReference type="InterPro" id="IPR039515">
    <property type="entry name" value="NOT4_mRING-HC-C4C4"/>
</dbReference>
<feature type="region of interest" description="Disordered" evidence="34">
    <location>
        <begin position="256"/>
        <end position="373"/>
    </location>
</feature>
<evidence type="ECO:0000256" key="8">
    <source>
        <dbReference type="ARBA" id="ARBA00022448"/>
    </source>
</evidence>
<feature type="transmembrane region" description="Helical" evidence="35">
    <location>
        <begin position="1082"/>
        <end position="1102"/>
    </location>
</feature>
<feature type="domain" description="RRM" evidence="37">
    <location>
        <begin position="109"/>
        <end position="193"/>
    </location>
</feature>
<dbReference type="GO" id="GO:0022857">
    <property type="term" value="F:transmembrane transporter activity"/>
    <property type="evidence" value="ECO:0007669"/>
    <property type="project" value="InterPro"/>
</dbReference>
<evidence type="ECO:0000256" key="19">
    <source>
        <dbReference type="ARBA" id="ARBA00022884"/>
    </source>
</evidence>
<dbReference type="GO" id="GO:0005886">
    <property type="term" value="C:plasma membrane"/>
    <property type="evidence" value="ECO:0007669"/>
    <property type="project" value="UniProtKB-ARBA"/>
</dbReference>
<dbReference type="EMBL" id="VBQZ03000087">
    <property type="protein sequence ID" value="MXQ92837.1"/>
    <property type="molecule type" value="Genomic_DNA"/>
</dbReference>
<evidence type="ECO:0000256" key="5">
    <source>
        <dbReference type="ARBA" id="ARBA00004906"/>
    </source>
</evidence>
<evidence type="ECO:0000256" key="22">
    <source>
        <dbReference type="ARBA" id="ARBA00023136"/>
    </source>
</evidence>
<feature type="compositionally biased region" description="Polar residues" evidence="34">
    <location>
        <begin position="281"/>
        <end position="299"/>
    </location>
</feature>
<keyword evidence="18" id="KW-0832">Ubl conjugation</keyword>
<dbReference type="Pfam" id="PF14570">
    <property type="entry name" value="zf-RING_4"/>
    <property type="match status" value="1"/>
</dbReference>
<evidence type="ECO:0000256" key="14">
    <source>
        <dbReference type="ARBA" id="ARBA00022723"/>
    </source>
</evidence>
<organism evidence="39 40">
    <name type="scientific">Bos mutus</name>
    <name type="common">wild yak</name>
    <dbReference type="NCBI Taxonomy" id="72004"/>
    <lineage>
        <taxon>Eukaryota</taxon>
        <taxon>Metazoa</taxon>
        <taxon>Chordata</taxon>
        <taxon>Craniata</taxon>
        <taxon>Vertebrata</taxon>
        <taxon>Euteleostomi</taxon>
        <taxon>Mammalia</taxon>
        <taxon>Eutheria</taxon>
        <taxon>Laurasiatheria</taxon>
        <taxon>Artiodactyla</taxon>
        <taxon>Ruminantia</taxon>
        <taxon>Pecora</taxon>
        <taxon>Bovidae</taxon>
        <taxon>Bovinae</taxon>
        <taxon>Bos</taxon>
    </lineage>
</organism>
<comment type="pathway">
    <text evidence="5">Protein modification; protein ubiquitination.</text>
</comment>
<dbReference type="PANTHER" id="PTHR11119">
    <property type="entry name" value="XANTHINE-URACIL / VITAMIN C PERMEASE FAMILY MEMBER"/>
    <property type="match status" value="1"/>
</dbReference>
<evidence type="ECO:0000256" key="25">
    <source>
        <dbReference type="ARBA" id="ARBA00062432"/>
    </source>
</evidence>
<proteinExistence type="inferred from homology"/>